<dbReference type="CDD" id="cd06257">
    <property type="entry name" value="DnaJ"/>
    <property type="match status" value="1"/>
</dbReference>
<sequence length="518" mass="57916">MGFSRSEAYDVLELPIGADQDSVRTSYKRLALKWHPDKHGNSTESMRKFQEISKAYKKLMEDDGEDGLRGMTLDQMMQLFKDVFFSRTSSKYCFIYCNPCLLSSRQRQSFAMKGKYRPGIPSSSEDTAFDPNSAFFTKVINKKKKTLSGTDSSGKKGRSKHGSDEESEELDPVVLRSRQLAIKGNEMAQLGHYSAAIELFSEAIKLDPNDFRALKDAERAILLQKDWPKGYFRKGRALAGLRMFSEAEDAFTQVLKLDKNCEDAVQELLRVRIQQIVEMGFSRYQAEEAIKKYSTVQGALDSLLAGVAEKALGSEIYVSDDESGFMTPSLSKSKQQNTDSKMDPRNPEGLTALWVGNVLPDKVDDKKLLKIFSRYGPVTSVRTLPEKFCAFVNFKTKEAAGKAMQCLQGAECGGQKLLIKFPDNPILNSGTVTIRKTPQQTNPQQRPTYVGKAVVAQHQTSTPVIDTIPTALDPKNTGPVNGDECYFWRTTGCSFGDKCRNKHLPASKGVDKKPWQKT</sequence>
<dbReference type="EMBL" id="JH823244">
    <property type="protein sequence ID" value="EKC31162.1"/>
    <property type="molecule type" value="Genomic_DNA"/>
</dbReference>
<dbReference type="CDD" id="cd14327">
    <property type="entry name" value="UBA_atUPL1_2_like"/>
    <property type="match status" value="1"/>
</dbReference>
<dbReference type="CDD" id="cd00590">
    <property type="entry name" value="RRM_SF"/>
    <property type="match status" value="1"/>
</dbReference>
<dbReference type="PROSITE" id="PS50005">
    <property type="entry name" value="TPR"/>
    <property type="match status" value="1"/>
</dbReference>
<dbReference type="PROSITE" id="PS50030">
    <property type="entry name" value="UBA"/>
    <property type="match status" value="1"/>
</dbReference>
<dbReference type="Gene3D" id="1.10.287.110">
    <property type="entry name" value="DnaJ domain"/>
    <property type="match status" value="1"/>
</dbReference>
<dbReference type="InterPro" id="IPR019734">
    <property type="entry name" value="TPR_rpt"/>
</dbReference>
<dbReference type="InterPro" id="IPR012677">
    <property type="entry name" value="Nucleotide-bd_a/b_plait_sf"/>
</dbReference>
<dbReference type="InterPro" id="IPR035979">
    <property type="entry name" value="RBD_domain_sf"/>
</dbReference>
<feature type="compositionally biased region" description="Polar residues" evidence="1">
    <location>
        <begin position="326"/>
        <end position="339"/>
    </location>
</feature>
<protein>
    <submittedName>
        <fullName evidence="2">STI1-like protein</fullName>
    </submittedName>
</protein>
<dbReference type="SUPFAM" id="SSF46565">
    <property type="entry name" value="Chaperone J-domain"/>
    <property type="match status" value="1"/>
</dbReference>
<dbReference type="InterPro" id="IPR036869">
    <property type="entry name" value="J_dom_sf"/>
</dbReference>
<proteinExistence type="predicted"/>
<dbReference type="InterPro" id="IPR000504">
    <property type="entry name" value="RRM_dom"/>
</dbReference>
<dbReference type="Pfam" id="PF00076">
    <property type="entry name" value="RRM_1"/>
    <property type="match status" value="1"/>
</dbReference>
<evidence type="ECO:0000313" key="2">
    <source>
        <dbReference type="EMBL" id="EKC31162.1"/>
    </source>
</evidence>
<dbReference type="SUPFAM" id="SSF54928">
    <property type="entry name" value="RNA-binding domain, RBD"/>
    <property type="match status" value="1"/>
</dbReference>
<dbReference type="Gene3D" id="3.30.70.330">
    <property type="match status" value="1"/>
</dbReference>
<dbReference type="PANTHER" id="PTHR47678">
    <property type="entry name" value="TETRATRICOPEPTIDE REPEAT PROTEIN 31"/>
    <property type="match status" value="1"/>
</dbReference>
<dbReference type="Gene3D" id="1.10.8.10">
    <property type="entry name" value="DNA helicase RuvA subunit, C-terminal domain"/>
    <property type="match status" value="1"/>
</dbReference>
<dbReference type="PRINTS" id="PR00625">
    <property type="entry name" value="JDOMAIN"/>
</dbReference>
<feature type="region of interest" description="Disordered" evidence="1">
    <location>
        <begin position="323"/>
        <end position="347"/>
    </location>
</feature>
<accession>K1Q3T0</accession>
<dbReference type="PANTHER" id="PTHR47678:SF4">
    <property type="entry name" value="SHOCK PROTEIN 70 (HSP70)-INTERACTING PROTEIN, PUTATIVE-RELATED"/>
    <property type="match status" value="1"/>
</dbReference>
<dbReference type="Gene3D" id="1.25.40.10">
    <property type="entry name" value="Tetratricopeptide repeat domain"/>
    <property type="match status" value="1"/>
</dbReference>
<dbReference type="Pfam" id="PF13181">
    <property type="entry name" value="TPR_8"/>
    <property type="match status" value="2"/>
</dbReference>
<dbReference type="GO" id="GO:0003723">
    <property type="term" value="F:RNA binding"/>
    <property type="evidence" value="ECO:0007669"/>
    <property type="project" value="UniProtKB-UniRule"/>
</dbReference>
<dbReference type="SMART" id="SM00360">
    <property type="entry name" value="RRM"/>
    <property type="match status" value="1"/>
</dbReference>
<name>K1Q3T0_MAGGI</name>
<dbReference type="SUPFAM" id="SSF48452">
    <property type="entry name" value="TPR-like"/>
    <property type="match status" value="1"/>
</dbReference>
<dbReference type="SMART" id="SM00271">
    <property type="entry name" value="DnaJ"/>
    <property type="match status" value="1"/>
</dbReference>
<evidence type="ECO:0000256" key="1">
    <source>
        <dbReference type="SAM" id="MobiDB-lite"/>
    </source>
</evidence>
<dbReference type="InterPro" id="IPR000571">
    <property type="entry name" value="Znf_CCCH"/>
</dbReference>
<reference evidence="2" key="1">
    <citation type="journal article" date="2012" name="Nature">
        <title>The oyster genome reveals stress adaptation and complexity of shell formation.</title>
        <authorList>
            <person name="Zhang G."/>
            <person name="Fang X."/>
            <person name="Guo X."/>
            <person name="Li L."/>
            <person name="Luo R."/>
            <person name="Xu F."/>
            <person name="Yang P."/>
            <person name="Zhang L."/>
            <person name="Wang X."/>
            <person name="Qi H."/>
            <person name="Xiong Z."/>
            <person name="Que H."/>
            <person name="Xie Y."/>
            <person name="Holland P.W."/>
            <person name="Paps J."/>
            <person name="Zhu Y."/>
            <person name="Wu F."/>
            <person name="Chen Y."/>
            <person name="Wang J."/>
            <person name="Peng C."/>
            <person name="Meng J."/>
            <person name="Yang L."/>
            <person name="Liu J."/>
            <person name="Wen B."/>
            <person name="Zhang N."/>
            <person name="Huang Z."/>
            <person name="Zhu Q."/>
            <person name="Feng Y."/>
            <person name="Mount A."/>
            <person name="Hedgecock D."/>
            <person name="Xu Z."/>
            <person name="Liu Y."/>
            <person name="Domazet-Loso T."/>
            <person name="Du Y."/>
            <person name="Sun X."/>
            <person name="Zhang S."/>
            <person name="Liu B."/>
            <person name="Cheng P."/>
            <person name="Jiang X."/>
            <person name="Li J."/>
            <person name="Fan D."/>
            <person name="Wang W."/>
            <person name="Fu W."/>
            <person name="Wang T."/>
            <person name="Wang B."/>
            <person name="Zhang J."/>
            <person name="Peng Z."/>
            <person name="Li Y."/>
            <person name="Li N."/>
            <person name="Wang J."/>
            <person name="Chen M."/>
            <person name="He Y."/>
            <person name="Tan F."/>
            <person name="Song X."/>
            <person name="Zheng Q."/>
            <person name="Huang R."/>
            <person name="Yang H."/>
            <person name="Du X."/>
            <person name="Chen L."/>
            <person name="Yang M."/>
            <person name="Gaffney P.M."/>
            <person name="Wang S."/>
            <person name="Luo L."/>
            <person name="She Z."/>
            <person name="Ming Y."/>
            <person name="Huang W."/>
            <person name="Zhang S."/>
            <person name="Huang B."/>
            <person name="Zhang Y."/>
            <person name="Qu T."/>
            <person name="Ni P."/>
            <person name="Miao G."/>
            <person name="Wang J."/>
            <person name="Wang Q."/>
            <person name="Steinberg C.E."/>
            <person name="Wang H."/>
            <person name="Li N."/>
            <person name="Qian L."/>
            <person name="Zhang G."/>
            <person name="Li Y."/>
            <person name="Yang H."/>
            <person name="Liu X."/>
            <person name="Wang J."/>
            <person name="Yin Y."/>
            <person name="Wang J."/>
        </authorList>
    </citation>
    <scope>NUCLEOTIDE SEQUENCE [LARGE SCALE GENOMIC DNA]</scope>
    <source>
        <strain evidence="2">05x7-T-G4-1.051#20</strain>
    </source>
</reference>
<dbReference type="InterPro" id="IPR011990">
    <property type="entry name" value="TPR-like_helical_dom_sf"/>
</dbReference>
<dbReference type="SMART" id="SM00028">
    <property type="entry name" value="TPR"/>
    <property type="match status" value="2"/>
</dbReference>
<dbReference type="InterPro" id="IPR015940">
    <property type="entry name" value="UBA"/>
</dbReference>
<dbReference type="InParanoid" id="K1Q3T0"/>
<dbReference type="AlphaFoldDB" id="K1Q3T0"/>
<organism evidence="2">
    <name type="scientific">Magallana gigas</name>
    <name type="common">Pacific oyster</name>
    <name type="synonym">Crassostrea gigas</name>
    <dbReference type="NCBI Taxonomy" id="29159"/>
    <lineage>
        <taxon>Eukaryota</taxon>
        <taxon>Metazoa</taxon>
        <taxon>Spiralia</taxon>
        <taxon>Lophotrochozoa</taxon>
        <taxon>Mollusca</taxon>
        <taxon>Bivalvia</taxon>
        <taxon>Autobranchia</taxon>
        <taxon>Pteriomorphia</taxon>
        <taxon>Ostreida</taxon>
        <taxon>Ostreoidea</taxon>
        <taxon>Ostreidae</taxon>
        <taxon>Magallana</taxon>
    </lineage>
</organism>
<dbReference type="HOGENOM" id="CLU_000134_46_2_1"/>
<dbReference type="PROSITE" id="PS50103">
    <property type="entry name" value="ZF_C3H1"/>
    <property type="match status" value="1"/>
</dbReference>
<dbReference type="PROSITE" id="PS50076">
    <property type="entry name" value="DNAJ_2"/>
    <property type="match status" value="1"/>
</dbReference>
<gene>
    <name evidence="2" type="ORF">CGI_10028800</name>
</gene>
<dbReference type="InterPro" id="IPR009060">
    <property type="entry name" value="UBA-like_sf"/>
</dbReference>
<dbReference type="Pfam" id="PF00226">
    <property type="entry name" value="DnaJ"/>
    <property type="match status" value="1"/>
</dbReference>
<dbReference type="SUPFAM" id="SSF46934">
    <property type="entry name" value="UBA-like"/>
    <property type="match status" value="1"/>
</dbReference>
<dbReference type="GO" id="GO:0046872">
    <property type="term" value="F:metal ion binding"/>
    <property type="evidence" value="ECO:0007669"/>
    <property type="project" value="InterPro"/>
</dbReference>
<dbReference type="PROSITE" id="PS50102">
    <property type="entry name" value="RRM"/>
    <property type="match status" value="1"/>
</dbReference>
<dbReference type="InterPro" id="IPR001623">
    <property type="entry name" value="DnaJ_domain"/>
</dbReference>
<feature type="region of interest" description="Disordered" evidence="1">
    <location>
        <begin position="146"/>
        <end position="171"/>
    </location>
</feature>